<organism evidence="1 2">
    <name type="scientific">Candidatus Thiodiazotropha lotti</name>
    <dbReference type="NCBI Taxonomy" id="2792787"/>
    <lineage>
        <taxon>Bacteria</taxon>
        <taxon>Pseudomonadati</taxon>
        <taxon>Pseudomonadota</taxon>
        <taxon>Gammaproteobacteria</taxon>
        <taxon>Chromatiales</taxon>
        <taxon>Sedimenticolaceae</taxon>
        <taxon>Candidatus Thiodiazotropha</taxon>
    </lineage>
</organism>
<dbReference type="InterPro" id="IPR011004">
    <property type="entry name" value="Trimer_LpxA-like_sf"/>
</dbReference>
<dbReference type="InterPro" id="IPR001451">
    <property type="entry name" value="Hexapep"/>
</dbReference>
<dbReference type="Gene3D" id="2.160.10.10">
    <property type="entry name" value="Hexapeptide repeat proteins"/>
    <property type="match status" value="1"/>
</dbReference>
<dbReference type="CDD" id="cd04645">
    <property type="entry name" value="LbH_gamma_CA_like"/>
    <property type="match status" value="1"/>
</dbReference>
<dbReference type="InterPro" id="IPR050484">
    <property type="entry name" value="Transf_Hexapept/Carb_Anhydrase"/>
</dbReference>
<dbReference type="SUPFAM" id="SSF51161">
    <property type="entry name" value="Trimeric LpxA-like enzymes"/>
    <property type="match status" value="1"/>
</dbReference>
<proteinExistence type="predicted"/>
<reference evidence="1" key="1">
    <citation type="journal article" date="2021" name="Proc. Natl. Acad. Sci. U.S.A.">
        <title>Global biogeography of chemosynthetic symbionts reveals both localized and globally distributed symbiont groups. .</title>
        <authorList>
            <person name="Osvatic J.T."/>
            <person name="Wilkins L.G.E."/>
            <person name="Leibrecht L."/>
            <person name="Leray M."/>
            <person name="Zauner S."/>
            <person name="Polzin J."/>
            <person name="Camacho Y."/>
            <person name="Gros O."/>
            <person name="van Gils J.A."/>
            <person name="Eisen J.A."/>
            <person name="Petersen J.M."/>
            <person name="Yuen B."/>
        </authorList>
    </citation>
    <scope>NUCLEOTIDE SEQUENCE</scope>
    <source>
        <strain evidence="1">MAGL173</strain>
    </source>
</reference>
<protein>
    <submittedName>
        <fullName evidence="1">Gamma carbonic anhydrase family protein</fullName>
    </submittedName>
</protein>
<dbReference type="PANTHER" id="PTHR13061:SF56">
    <property type="entry name" value="PROTEIN YRDA"/>
    <property type="match status" value="1"/>
</dbReference>
<gene>
    <name evidence="1" type="ORF">JAZ04_16815</name>
</gene>
<dbReference type="EMBL" id="JAEPDI010000013">
    <property type="protein sequence ID" value="MCG7940498.1"/>
    <property type="molecule type" value="Genomic_DNA"/>
</dbReference>
<evidence type="ECO:0000313" key="1">
    <source>
        <dbReference type="EMBL" id="MCG7940498.1"/>
    </source>
</evidence>
<dbReference type="AlphaFoldDB" id="A0A9E4K7D7"/>
<comment type="caution">
    <text evidence="1">The sequence shown here is derived from an EMBL/GenBank/DDBJ whole genome shotgun (WGS) entry which is preliminary data.</text>
</comment>
<dbReference type="Proteomes" id="UP000886687">
    <property type="component" value="Unassembled WGS sequence"/>
</dbReference>
<dbReference type="Pfam" id="PF00132">
    <property type="entry name" value="Hexapep"/>
    <property type="match status" value="1"/>
</dbReference>
<dbReference type="InterPro" id="IPR047324">
    <property type="entry name" value="LbH_gamma_CA-like"/>
</dbReference>
<sequence>MTNIRPFESHQPQIADDAWIDETAVVIGNVNIASQASIWPMSVVRGDVHKIEIGARTNIQDGSIMHVSHDSYYLPGGRSLVIGDGVTVGHRVLLHGCEIADDCFIGMGSTILDGAVLQRGVMLGAGSLVPQGRTLEGGYLWLGRPARRVRVLTEKEQEVIAYTAEHYVKLAQRHAG</sequence>
<evidence type="ECO:0000313" key="2">
    <source>
        <dbReference type="Proteomes" id="UP000886687"/>
    </source>
</evidence>
<name>A0A9E4K7D7_9GAMM</name>
<dbReference type="PANTHER" id="PTHR13061">
    <property type="entry name" value="DYNACTIN SUBUNIT P25"/>
    <property type="match status" value="1"/>
</dbReference>
<accession>A0A9E4K7D7</accession>